<feature type="compositionally biased region" description="Basic and acidic residues" evidence="1">
    <location>
        <begin position="2853"/>
        <end position="2868"/>
    </location>
</feature>
<feature type="compositionally biased region" description="Basic and acidic residues" evidence="1">
    <location>
        <begin position="1611"/>
        <end position="1623"/>
    </location>
</feature>
<feature type="compositionally biased region" description="Acidic residues" evidence="1">
    <location>
        <begin position="2238"/>
        <end position="2250"/>
    </location>
</feature>
<feature type="region of interest" description="Disordered" evidence="1">
    <location>
        <begin position="553"/>
        <end position="1089"/>
    </location>
</feature>
<feature type="compositionally biased region" description="Basic and acidic residues" evidence="1">
    <location>
        <begin position="777"/>
        <end position="798"/>
    </location>
</feature>
<evidence type="ECO:0000313" key="3">
    <source>
        <dbReference type="EMBL" id="KAL1140459.1"/>
    </source>
</evidence>
<dbReference type="EMBL" id="JBFDAA010000001">
    <property type="protein sequence ID" value="KAL1140459.1"/>
    <property type="molecule type" value="Genomic_DNA"/>
</dbReference>
<feature type="compositionally biased region" description="Basic and acidic residues" evidence="1">
    <location>
        <begin position="2221"/>
        <end position="2237"/>
    </location>
</feature>
<evidence type="ECO:0000313" key="4">
    <source>
        <dbReference type="Proteomes" id="UP001558652"/>
    </source>
</evidence>
<feature type="compositionally biased region" description="Low complexity" evidence="1">
    <location>
        <begin position="297"/>
        <end position="312"/>
    </location>
</feature>
<keyword evidence="4" id="KW-1185">Reference proteome</keyword>
<organism evidence="3 4">
    <name type="scientific">Ranatra chinensis</name>
    <dbReference type="NCBI Taxonomy" id="642074"/>
    <lineage>
        <taxon>Eukaryota</taxon>
        <taxon>Metazoa</taxon>
        <taxon>Ecdysozoa</taxon>
        <taxon>Arthropoda</taxon>
        <taxon>Hexapoda</taxon>
        <taxon>Insecta</taxon>
        <taxon>Pterygota</taxon>
        <taxon>Neoptera</taxon>
        <taxon>Paraneoptera</taxon>
        <taxon>Hemiptera</taxon>
        <taxon>Heteroptera</taxon>
        <taxon>Panheteroptera</taxon>
        <taxon>Nepomorpha</taxon>
        <taxon>Nepidae</taxon>
        <taxon>Ranatrinae</taxon>
        <taxon>Ranatra</taxon>
    </lineage>
</organism>
<feature type="region of interest" description="Disordered" evidence="1">
    <location>
        <begin position="2001"/>
        <end position="2064"/>
    </location>
</feature>
<feature type="compositionally biased region" description="Basic and acidic residues" evidence="1">
    <location>
        <begin position="255"/>
        <end position="269"/>
    </location>
</feature>
<feature type="compositionally biased region" description="Polar residues" evidence="1">
    <location>
        <begin position="621"/>
        <end position="630"/>
    </location>
</feature>
<sequence length="2984" mass="337615">MAAEISADLSLIHDEDILRRMWADTEDFGRKKEIRARMYKLREQRLRDFYTTGEVVSEMAGRKHTSTTHAESIGDQGFLTMKSKEIRDSESPTRDFNRGGENNYWTTAKETTYITQGEDGAVIESRAASEEVQGSRVDGNTRSQLSMAKQQLHETSSKSDENMSSKSETQSRNSRIATSGVTHDEYGNTTTVSNQRQQQQQSSSTSKTEQHTSSSTRMVSSSSSSSSKKIVSSSSQSYQITPGGEIRAITNVDTNESRPSYDNRARDTYDTQNTSHDSQTFDRVRQVRSNETVSEQTNKTTRNTDTTDFTNITDTRRFEDERIDRTSKEDQINYRNRTDVSHSDETEVTKILQRNDRDHRTVQRLSDDYATENTDQNYQRVVRTRYIDDQTDKDYNYDDHDVNKTITTEYRTVERDNTDVRRRTDARTVESETVNVNTDQKIMSEIQKLDTYLSSQNTPGASTPVSPHSVSDASSWTIVSNTDGEFIYQADKTPDNSSKAPPEIYERPTPRKHPSTLELPKETTEGQYVTTYQHSYTRISVDNSPTHEFFAKTLRASPDRSTPSPTKRTSSKGSLDSRSSPERKYPRGSPTAKTPEKERRVSVGSYTIEKPQDTTRKISDTTRYTSTVNKETTKTKRKLSSTQAKLANKTRVSTPGASPSTSPTRPTHHKVTSSDTDSDASQQTYDKTKPSGMNKSDKTIKKDVKVLKSTTTVDTRTTDIYGTYDRKKKTIDDRKKSPSPISKKTVPREGSSSPTGKSPTSKRPETGGKAPSPTRKIPTEREKSPMKTNKRPEDREDSPAPTSKRPAETQELSSPTRKKPETHEETPTATIKRPGGTEELPTPNDIKSGSQEEEPASVGKRPEEQEPTPANKKPVTHGDAPRPISKRLDEREESPTPTISKKPDESEETPTPASKKTVTHGDAPTPVSKRPDGREESPTPASKKTATLEGTPSPIGKRPDEREVSPTPAGKKKVPHGDTPTPISKRPDEREESPTPAIKKAVPQGETPTPISKRPDEHEVSPTAGNKKPTTQGQTPMSQIKRPGKPDDTPISTSERPGVREDTPSPVSQKSRIREKSPDYSSEGSVSRELKNVIVSRNAYPDSSPERNVFEPIETVRELTNIDRTSTMISEEQEHIIKTVASEVEDTREMPGKVNSIPLAKKKEPLSEKEPSLGSAPETKGKRIPDSQVPKYKPVEDITEKYPKTFKSPSSTEQPTPSTPQQIHERPEQKGKPDQVTPSKQSVPESTMEVPHSTPSSSPERDSQYIQKPTPLEGAPHINRRTPSPQRDTTKLIQEEQRISKATSETHPKTIMKKQSPSSQSPIDKTGNRVSSTSSSPERTSIKKNKSPRASPEQPERKESSPRRRPDRLSDESPSRESPERTLKKPQDSPKKSPQGDRKKLPTQSPEKVIRRSDQRPKEIQDRIPKKRTPSPVRRRPSSPSRSPDRTRRGSPMAPDKLVKKRTSTETIKKQTIVQNDTVLRREQSPMSSPERTPHQRPYRPTPGSDDDTRKSSSPYSSPERTPVRKQRPSASPESPTTRKQPLTTSPESNIRKAVPSPSRGRIPQRTQTPQRPGPKDQKPRPKPSDEVQDITNKQRRITETRSTVKTTDSVTRKMVDKKDSIEPKTITRITRRSSIPRAETKLSPKTSKENVQPKSITRIVPSREKQPNERQSYPSPQNKVTKTVTTVTTTVEKTRHTPVRKPTPAVTKPMPTTQLRKYNEVPKKGRMPVDHKVTTEKPTHRGLSKRPLDEIQKPKPRRIVREVDDETDEREYSSTSDNEDINITDTQFITSESVNVSSVTNVRTTDTTDFVEHERVTREIENLEDESPPDEFYADIEDEPKTVSKKTPKETIIKPAPGRKQPTMVPVSNETSEKRIITRTQTKEETDYTRGVKGTPKFVPKYQTPAKQDTKFSPQTKPSKPKPNQVAPKTPKSAPLTDRKPTPKAKTPLGAEKTPLKKILQKPKRDGSPSSSSEDEEETVAIVQKVESVVNKQNYVEEMEVRTSKIEEEEDTRGTIITSQDNLRVIVQHPKSSRESSPDYPSRSIPVSATSDDGESVPRYADYISEPEDVEIFDYSRLGPRMPVPGSEHKPKQVTDLDDDTDTDVKLDVSVAERVSTFMEKTKKKTEKVPQEASPAISSPASVRKTKAMFENIAKNQTTPSSPSPKKIDVVDSRKEPKRHPTKVQPEYETEVEERHSVSRIRDQRAVNVSIHESVTQETVSRDISEIEEFKEHEYPDDIESTDEQIEEVEAIRKTTKKQVKTTTETQQKEKSPSPHREPLQKQRNIPDETQPNKPIITSVDISSKKAFFERKVSDQKPKKDTPLRSTPSQRVEPKPDRELARTDVRRSTFKTDSQTIITEHEVIETDEEYPERPRAHASSPARSSHRGSPEKSPSRRTGPTDSPDRTTPRKVSVEKRSPERTVQQKEPFDKSPERKVQRKGPIDMRSPDRSAPRKELVDKRSPERVIPRKESVERGSPERVLPRKESVKKTSPERIIPRKESVERRSPERVLPRKESVEKRTIERVVTRKESVEKRSPERVIPRKVSVEKRSPERVLPRKESVEKRSPERVLPRKESIDKGSPERSIPRKESVDRKSPERSPLKARDTNVVKKVEQEPSRVGDKFGVTLRRTSSSKEVPLPSNRKPSAPGDQPEIEDIIQLELLEEMLLKAVAYDERRRIRAQIRLVKRQLEESSTTSVTQKVSKTIHPTSTPKRPQERVPDRSSPSRKDQTRKMTGELIQREAETIVSETTDILDYEEQPTDPRRRPQSPGARTETRTIESVKTYRKSPEKVVTTIVKTQKVTPTQQRPSERIPSRESPERGTDTKRVKSTTTVETVTTQRQWRESPGTSPERRRPSKQESPERSTPRIKPGQSPERRSSTPRTSRTIESVKSYRKSPERKHPEMPEESHPDTKTKPSESPERRESLPKTSTTIESVTSYRKSPERTRTEELPESAHRRTSATTKQSAVESRTTYETTSTGE</sequence>
<feature type="compositionally biased region" description="Low complexity" evidence="1">
    <location>
        <begin position="653"/>
        <end position="665"/>
    </location>
</feature>
<feature type="compositionally biased region" description="Basic and acidic residues" evidence="1">
    <location>
        <begin position="1718"/>
        <end position="1740"/>
    </location>
</feature>
<feature type="domain" description="Smoothelin" evidence="2">
    <location>
        <begin position="2655"/>
        <end position="2691"/>
    </location>
</feature>
<feature type="region of interest" description="Disordered" evidence="1">
    <location>
        <begin position="1141"/>
        <end position="1784"/>
    </location>
</feature>
<feature type="compositionally biased region" description="Basic residues" evidence="1">
    <location>
        <begin position="1425"/>
        <end position="1437"/>
    </location>
</feature>
<feature type="compositionally biased region" description="Basic and acidic residues" evidence="1">
    <location>
        <begin position="695"/>
        <end position="706"/>
    </location>
</feature>
<feature type="compositionally biased region" description="Polar residues" evidence="1">
    <location>
        <begin position="1028"/>
        <end position="1038"/>
    </location>
</feature>
<feature type="compositionally biased region" description="Low complexity" evidence="1">
    <location>
        <begin position="1208"/>
        <end position="1222"/>
    </location>
</feature>
<feature type="compositionally biased region" description="Basic and acidic residues" evidence="1">
    <location>
        <begin position="2194"/>
        <end position="2206"/>
    </location>
</feature>
<feature type="compositionally biased region" description="Polar residues" evidence="1">
    <location>
        <begin position="138"/>
        <end position="149"/>
    </location>
</feature>
<feature type="compositionally biased region" description="Basic and acidic residues" evidence="1">
    <location>
        <begin position="1574"/>
        <end position="1586"/>
    </location>
</feature>
<feature type="compositionally biased region" description="Polar residues" evidence="1">
    <location>
        <begin position="1529"/>
        <end position="1549"/>
    </location>
</feature>
<evidence type="ECO:0000256" key="1">
    <source>
        <dbReference type="SAM" id="MobiDB-lite"/>
    </source>
</evidence>
<feature type="region of interest" description="Disordered" evidence="1">
    <location>
        <begin position="454"/>
        <end position="473"/>
    </location>
</feature>
<reference evidence="3 4" key="1">
    <citation type="submission" date="2024-07" db="EMBL/GenBank/DDBJ databases">
        <title>Chromosome-level genome assembly of the water stick insect Ranatra chinensis (Heteroptera: Nepidae).</title>
        <authorList>
            <person name="Liu X."/>
        </authorList>
    </citation>
    <scope>NUCLEOTIDE SEQUENCE [LARGE SCALE GENOMIC DNA]</scope>
    <source>
        <strain evidence="3">Cailab_2021Rc</strain>
        <tissue evidence="3">Muscle</tissue>
    </source>
</reference>
<name>A0ABD0ZK80_9HEMI</name>
<accession>A0ABD0ZK80</accession>
<feature type="compositionally biased region" description="Basic and acidic residues" evidence="1">
    <location>
        <begin position="1872"/>
        <end position="1891"/>
    </location>
</feature>
<feature type="compositionally biased region" description="Basic and acidic residues" evidence="1">
    <location>
        <begin position="1840"/>
        <end position="1853"/>
    </location>
</feature>
<comment type="caution">
    <text evidence="3">The sequence shown here is derived from an EMBL/GenBank/DDBJ whole genome shotgun (WGS) entry which is preliminary data.</text>
</comment>
<feature type="compositionally biased region" description="Basic and acidic residues" evidence="1">
    <location>
        <begin position="1288"/>
        <end position="1308"/>
    </location>
</feature>
<feature type="compositionally biased region" description="Low complexity" evidence="1">
    <location>
        <begin position="559"/>
        <end position="574"/>
    </location>
</feature>
<feature type="compositionally biased region" description="Low complexity" evidence="1">
    <location>
        <begin position="1560"/>
        <end position="1571"/>
    </location>
</feature>
<feature type="compositionally biased region" description="Polar residues" evidence="1">
    <location>
        <begin position="1906"/>
        <end position="1919"/>
    </location>
</feature>
<evidence type="ECO:0000259" key="2">
    <source>
        <dbReference type="Pfam" id="PF12510"/>
    </source>
</evidence>
<feature type="region of interest" description="Disordered" evidence="1">
    <location>
        <begin position="2687"/>
        <end position="2984"/>
    </location>
</feature>
<feature type="compositionally biased region" description="Basic and acidic residues" evidence="1">
    <location>
        <begin position="1354"/>
        <end position="1400"/>
    </location>
</feature>
<feature type="compositionally biased region" description="Basic and acidic residues" evidence="1">
    <location>
        <begin position="1193"/>
        <end position="1203"/>
    </location>
</feature>
<feature type="compositionally biased region" description="Polar residues" evidence="1">
    <location>
        <begin position="1236"/>
        <end position="1245"/>
    </location>
</feature>
<feature type="compositionally biased region" description="Low complexity" evidence="1">
    <location>
        <begin position="710"/>
        <end position="719"/>
    </location>
</feature>
<feature type="compositionally biased region" description="Low complexity" evidence="1">
    <location>
        <begin position="189"/>
        <end position="237"/>
    </location>
</feature>
<feature type="compositionally biased region" description="Low complexity" evidence="1">
    <location>
        <begin position="1627"/>
        <end position="1636"/>
    </location>
</feature>
<feature type="region of interest" description="Disordered" evidence="1">
    <location>
        <begin position="1821"/>
        <end position="1981"/>
    </location>
</feature>
<feature type="compositionally biased region" description="Polar residues" evidence="1">
    <location>
        <begin position="287"/>
        <end position="296"/>
    </location>
</feature>
<feature type="compositionally biased region" description="Basic and acidic residues" evidence="1">
    <location>
        <begin position="2716"/>
        <end position="2746"/>
    </location>
</feature>
<feature type="compositionally biased region" description="Polar residues" evidence="1">
    <location>
        <begin position="1601"/>
        <end position="1610"/>
    </location>
</feature>
<feature type="compositionally biased region" description="Low complexity" evidence="1">
    <location>
        <begin position="2793"/>
        <end position="2809"/>
    </location>
</feature>
<feature type="compositionally biased region" description="Basic and acidic residues" evidence="1">
    <location>
        <begin position="1408"/>
        <end position="1424"/>
    </location>
</feature>
<feature type="compositionally biased region" description="Polar residues" evidence="1">
    <location>
        <begin position="170"/>
        <end position="181"/>
    </location>
</feature>
<proteinExistence type="predicted"/>
<feature type="compositionally biased region" description="Basic and acidic residues" evidence="1">
    <location>
        <begin position="2304"/>
        <end position="2324"/>
    </location>
</feature>
<feature type="compositionally biased region" description="Low complexity" evidence="1">
    <location>
        <begin position="2832"/>
        <end position="2841"/>
    </location>
</feature>
<feature type="compositionally biased region" description="Basic and acidic residues" evidence="1">
    <location>
        <begin position="1223"/>
        <end position="1233"/>
    </location>
</feature>
<feature type="compositionally biased region" description="Low complexity" evidence="1">
    <location>
        <begin position="2883"/>
        <end position="2892"/>
    </location>
</feature>
<dbReference type="Pfam" id="PF12510">
    <property type="entry name" value="Smoothelin"/>
    <property type="match status" value="1"/>
</dbReference>
<feature type="compositionally biased region" description="Basic and acidic residues" evidence="1">
    <location>
        <begin position="2404"/>
        <end position="2624"/>
    </location>
</feature>
<feature type="compositionally biased region" description="Acidic residues" evidence="1">
    <location>
        <begin position="1823"/>
        <end position="1839"/>
    </location>
</feature>
<feature type="compositionally biased region" description="Polar residues" evidence="1">
    <location>
        <begin position="1670"/>
        <end position="1679"/>
    </location>
</feature>
<feature type="compositionally biased region" description="Basic and acidic residues" evidence="1">
    <location>
        <begin position="2811"/>
        <end position="2829"/>
    </location>
</feature>
<feature type="region of interest" description="Disordered" evidence="1">
    <location>
        <begin position="488"/>
        <end position="526"/>
    </location>
</feature>
<feature type="compositionally biased region" description="Basic and acidic residues" evidence="1">
    <location>
        <begin position="2333"/>
        <end position="2348"/>
    </location>
</feature>
<feature type="compositionally biased region" description="Low complexity" evidence="1">
    <location>
        <begin position="1680"/>
        <end position="1692"/>
    </location>
</feature>
<protein>
    <recommendedName>
        <fullName evidence="2">Smoothelin domain-containing protein</fullName>
    </recommendedName>
</protein>
<feature type="compositionally biased region" description="Basic and acidic residues" evidence="1">
    <location>
        <begin position="1161"/>
        <end position="1171"/>
    </location>
</feature>
<feature type="compositionally biased region" description="Low complexity" evidence="1">
    <location>
        <begin position="673"/>
        <end position="685"/>
    </location>
</feature>
<feature type="compositionally biased region" description="Basic and acidic residues" evidence="1">
    <location>
        <begin position="151"/>
        <end position="163"/>
    </location>
</feature>
<feature type="compositionally biased region" description="Low complexity" evidence="1">
    <location>
        <begin position="750"/>
        <end position="761"/>
    </location>
</feature>
<feature type="compositionally biased region" description="Polar residues" evidence="1">
    <location>
        <begin position="2930"/>
        <end position="2943"/>
    </location>
</feature>
<feature type="compositionally biased region" description="Basic and acidic residues" evidence="1">
    <location>
        <begin position="2944"/>
        <end position="2959"/>
    </location>
</feature>
<dbReference type="InterPro" id="IPR022189">
    <property type="entry name" value="SMTN"/>
</dbReference>
<feature type="compositionally biased region" description="Polar residues" evidence="1">
    <location>
        <begin position="2963"/>
        <end position="2984"/>
    </location>
</feature>
<feature type="compositionally biased region" description="Polar residues" evidence="1">
    <location>
        <begin position="939"/>
        <end position="950"/>
    </location>
</feature>
<feature type="compositionally biased region" description="Low complexity" evidence="1">
    <location>
        <begin position="2695"/>
        <end position="2707"/>
    </location>
</feature>
<feature type="region of interest" description="Disordered" evidence="1">
    <location>
        <begin position="2078"/>
        <end position="2102"/>
    </location>
</feature>
<feature type="compositionally biased region" description="Basic and acidic residues" evidence="1">
    <location>
        <begin position="2167"/>
        <end position="2176"/>
    </location>
</feature>
<feature type="compositionally biased region" description="Basic and acidic residues" evidence="1">
    <location>
        <begin position="2268"/>
        <end position="2288"/>
    </location>
</feature>
<feature type="region of interest" description="Disordered" evidence="1">
    <location>
        <begin position="2121"/>
        <end position="2654"/>
    </location>
</feature>
<gene>
    <name evidence="3" type="ORF">AAG570_000391</name>
</gene>
<dbReference type="Proteomes" id="UP001558652">
    <property type="component" value="Unassembled WGS sequence"/>
</dbReference>
<feature type="compositionally biased region" description="Polar residues" evidence="1">
    <location>
        <begin position="1313"/>
        <end position="1323"/>
    </location>
</feature>
<feature type="compositionally biased region" description="Basic and acidic residues" evidence="1">
    <location>
        <begin position="610"/>
        <end position="620"/>
    </location>
</feature>
<feature type="region of interest" description="Disordered" evidence="1">
    <location>
        <begin position="126"/>
        <end position="312"/>
    </location>
</feature>
<feature type="compositionally biased region" description="Basic and acidic residues" evidence="1">
    <location>
        <begin position="2898"/>
        <end position="2929"/>
    </location>
</feature>
<feature type="compositionally biased region" description="Basic and acidic residues" evidence="1">
    <location>
        <begin position="1639"/>
        <end position="1649"/>
    </location>
</feature>